<accession>S7ZNE0</accession>
<reference evidence="3 4" key="1">
    <citation type="journal article" date="2013" name="PLoS ONE">
        <title>Genomic and secretomic analyses reveal unique features of the lignocellulolytic enzyme system of Penicillium decumbens.</title>
        <authorList>
            <person name="Liu G."/>
            <person name="Zhang L."/>
            <person name="Wei X."/>
            <person name="Zou G."/>
            <person name="Qin Y."/>
            <person name="Ma L."/>
            <person name="Li J."/>
            <person name="Zheng H."/>
            <person name="Wang S."/>
            <person name="Wang C."/>
            <person name="Xun L."/>
            <person name="Zhao G.-P."/>
            <person name="Zhou Z."/>
            <person name="Qu Y."/>
        </authorList>
    </citation>
    <scope>NUCLEOTIDE SEQUENCE [LARGE SCALE GENOMIC DNA]</scope>
    <source>
        <strain evidence="4">114-2 / CGMCC 5302</strain>
    </source>
</reference>
<dbReference type="PhylomeDB" id="S7ZNE0"/>
<keyword evidence="1" id="KW-0175">Coiled coil</keyword>
<evidence type="ECO:0000256" key="2">
    <source>
        <dbReference type="SAM" id="MobiDB-lite"/>
    </source>
</evidence>
<dbReference type="STRING" id="933388.S7ZNE0"/>
<feature type="coiled-coil region" evidence="1">
    <location>
        <begin position="22"/>
        <end position="56"/>
    </location>
</feature>
<dbReference type="Proteomes" id="UP000019376">
    <property type="component" value="Unassembled WGS sequence"/>
</dbReference>
<dbReference type="InterPro" id="IPR038966">
    <property type="entry name" value="TMA17"/>
</dbReference>
<protein>
    <submittedName>
        <fullName evidence="3">Uncharacterized protein</fullName>
    </submittedName>
</protein>
<sequence length="141" mass="15472">MSTSSQPITPSVFAEAIKELPLESLHAEAAKLTNDMAKLLESNVALEAEKAVETEEGIKFLDDVIAENEGVVRWKEERIELLKVEVENRGQIWVDPRKAGEEEGEHQNGQQRSRVNGAGNDTAALHGQHGRAVDGDEGVYL</sequence>
<keyword evidence="4" id="KW-1185">Reference proteome</keyword>
<dbReference type="PANTHER" id="PTHR40422:SF1">
    <property type="entry name" value="TRANSLATION MACHINERY-ASSOCIATED PROTEIN 17"/>
    <property type="match status" value="1"/>
</dbReference>
<evidence type="ECO:0000313" key="3">
    <source>
        <dbReference type="EMBL" id="EPS31829.1"/>
    </source>
</evidence>
<dbReference type="EMBL" id="KB644414">
    <property type="protein sequence ID" value="EPS31829.1"/>
    <property type="molecule type" value="Genomic_DNA"/>
</dbReference>
<gene>
    <name evidence="3" type="ORF">PDE_06787</name>
</gene>
<evidence type="ECO:0000256" key="1">
    <source>
        <dbReference type="SAM" id="Coils"/>
    </source>
</evidence>
<dbReference type="HOGENOM" id="CLU_072829_2_1_1"/>
<proteinExistence type="predicted"/>
<name>S7ZNE0_PENO1</name>
<dbReference type="OrthoDB" id="548474at2759"/>
<organism evidence="3 4">
    <name type="scientific">Penicillium oxalicum (strain 114-2 / CGMCC 5302)</name>
    <name type="common">Penicillium decumbens</name>
    <dbReference type="NCBI Taxonomy" id="933388"/>
    <lineage>
        <taxon>Eukaryota</taxon>
        <taxon>Fungi</taxon>
        <taxon>Dikarya</taxon>
        <taxon>Ascomycota</taxon>
        <taxon>Pezizomycotina</taxon>
        <taxon>Eurotiomycetes</taxon>
        <taxon>Eurotiomycetidae</taxon>
        <taxon>Eurotiales</taxon>
        <taxon>Aspergillaceae</taxon>
        <taxon>Penicillium</taxon>
    </lineage>
</organism>
<feature type="region of interest" description="Disordered" evidence="2">
    <location>
        <begin position="96"/>
        <end position="141"/>
    </location>
</feature>
<dbReference type="AlphaFoldDB" id="S7ZNE0"/>
<evidence type="ECO:0000313" key="4">
    <source>
        <dbReference type="Proteomes" id="UP000019376"/>
    </source>
</evidence>
<dbReference type="GO" id="GO:0030674">
    <property type="term" value="F:protein-macromolecule adaptor activity"/>
    <property type="evidence" value="ECO:0007669"/>
    <property type="project" value="TreeGrafter"/>
</dbReference>
<dbReference type="PANTHER" id="PTHR40422">
    <property type="entry name" value="TRANSLATION MACHINERY-ASSOCIATED PROTEIN 17"/>
    <property type="match status" value="1"/>
</dbReference>
<dbReference type="GO" id="GO:0070682">
    <property type="term" value="P:proteasome regulatory particle assembly"/>
    <property type="evidence" value="ECO:0007669"/>
    <property type="project" value="InterPro"/>
</dbReference>